<evidence type="ECO:0000259" key="7">
    <source>
        <dbReference type="Pfam" id="PF01881"/>
    </source>
</evidence>
<dbReference type="InterPro" id="IPR049435">
    <property type="entry name" value="Cas_Cas6_C"/>
</dbReference>
<accession>A0A1M5KAF5</accession>
<keyword evidence="9" id="KW-1185">Reference proteome</keyword>
<dbReference type="OrthoDB" id="9797488at2"/>
<feature type="active site" description="Proton acceptor" evidence="6">
    <location>
        <position position="28"/>
    </location>
</feature>
<name>A0A1M5KAF5_9FIRM</name>
<feature type="site" description="Transition state stabilizer" evidence="5">
    <location>
        <position position="53"/>
    </location>
</feature>
<organism evidence="8 9">
    <name type="scientific">Thermosyntropha lipolytica DSM 11003</name>
    <dbReference type="NCBI Taxonomy" id="1123382"/>
    <lineage>
        <taxon>Bacteria</taxon>
        <taxon>Bacillati</taxon>
        <taxon>Bacillota</taxon>
        <taxon>Clostridia</taxon>
        <taxon>Eubacteriales</taxon>
        <taxon>Syntrophomonadaceae</taxon>
        <taxon>Thermosyntropha</taxon>
    </lineage>
</organism>
<dbReference type="Proteomes" id="UP000242329">
    <property type="component" value="Unassembled WGS sequence"/>
</dbReference>
<dbReference type="Gene3D" id="3.30.70.1900">
    <property type="match status" value="1"/>
</dbReference>
<comment type="similarity">
    <text evidence="1 4">Belongs to the CRISPR-associated protein Cas6/Cse3/CasE family.</text>
</comment>
<evidence type="ECO:0000256" key="3">
    <source>
        <dbReference type="ARBA" id="ARBA00023118"/>
    </source>
</evidence>
<feature type="active site" description="Proton donor" evidence="6">
    <location>
        <position position="41"/>
    </location>
</feature>
<evidence type="ECO:0000256" key="6">
    <source>
        <dbReference type="PIRSR" id="PIRSR005054-50"/>
    </source>
</evidence>
<dbReference type="Gene3D" id="3.30.70.1890">
    <property type="match status" value="1"/>
</dbReference>
<dbReference type="PIRSF" id="PIRSF005054">
    <property type="entry name" value="PF1131"/>
    <property type="match status" value="1"/>
</dbReference>
<keyword evidence="3" id="KW-0051">Antiviral defense</keyword>
<evidence type="ECO:0000313" key="8">
    <source>
        <dbReference type="EMBL" id="SHG49718.1"/>
    </source>
</evidence>
<dbReference type="Pfam" id="PF01881">
    <property type="entry name" value="Cas_Cas6_C"/>
    <property type="match status" value="1"/>
</dbReference>
<evidence type="ECO:0000256" key="5">
    <source>
        <dbReference type="PIRSR" id="PIRSR005054-1"/>
    </source>
</evidence>
<dbReference type="GO" id="GO:0016788">
    <property type="term" value="F:hydrolase activity, acting on ester bonds"/>
    <property type="evidence" value="ECO:0007669"/>
    <property type="project" value="InterPro"/>
</dbReference>
<reference evidence="9" key="1">
    <citation type="submission" date="2016-11" db="EMBL/GenBank/DDBJ databases">
        <authorList>
            <person name="Varghese N."/>
            <person name="Submissions S."/>
        </authorList>
    </citation>
    <scope>NUCLEOTIDE SEQUENCE [LARGE SCALE GENOMIC DNA]</scope>
    <source>
        <strain evidence="9">DSM 11003</strain>
    </source>
</reference>
<dbReference type="STRING" id="1123382.SAMN02745221_00348"/>
<dbReference type="AlphaFoldDB" id="A0A1M5KAF5"/>
<proteinExistence type="inferred from homology"/>
<keyword evidence="2" id="KW-0694">RNA-binding</keyword>
<sequence length="248" mass="28925">MRITITMHSDRDIILPVHYHHILQGFLYTHISDRDYREFLHQEGFGCGKRKFKLFTFSRLQGTFKLDQDKNYITFKSPVDITVASPLEPFITDLAETLMKSDELYLGSNRLQLKSINVHKPVVFKEKMRIKMMSPVVAHTTEEINGKRRTTYFSPWDVPFDSLILSNLNKKYWILKGKYPEGDLKVVPCDSHKDKFLKIIRYKNFIIKGYLGNYYLVGDPELMEIAYYTGLGAKNSQGFGCFEVEGVR</sequence>
<dbReference type="CDD" id="cd21140">
    <property type="entry name" value="Cas6_I-like"/>
    <property type="match status" value="1"/>
</dbReference>
<evidence type="ECO:0000313" key="9">
    <source>
        <dbReference type="Proteomes" id="UP000242329"/>
    </source>
</evidence>
<dbReference type="GO" id="GO:0003723">
    <property type="term" value="F:RNA binding"/>
    <property type="evidence" value="ECO:0007669"/>
    <property type="project" value="UniProtKB-KW"/>
</dbReference>
<feature type="domain" description="CRISPR associated protein Cas6 C-terminal" evidence="7">
    <location>
        <begin position="122"/>
        <end position="244"/>
    </location>
</feature>
<dbReference type="PANTHER" id="PTHR36984:SF1">
    <property type="entry name" value="CRISPR-ASSOCIATED ENDORIBONUCLEASE CAS6 1"/>
    <property type="match status" value="1"/>
</dbReference>
<dbReference type="InterPro" id="IPR045747">
    <property type="entry name" value="CRISPR-assoc_prot_Cas6_N_sf"/>
</dbReference>
<dbReference type="PANTHER" id="PTHR36984">
    <property type="entry name" value="CRISPR-ASSOCIATED ENDORIBONUCLEASE CAS6 1"/>
    <property type="match status" value="1"/>
</dbReference>
<evidence type="ECO:0000256" key="1">
    <source>
        <dbReference type="ARBA" id="ARBA00005937"/>
    </source>
</evidence>
<evidence type="ECO:0000256" key="2">
    <source>
        <dbReference type="ARBA" id="ARBA00022884"/>
    </source>
</evidence>
<dbReference type="GO" id="GO:0051607">
    <property type="term" value="P:defense response to virus"/>
    <property type="evidence" value="ECO:0007669"/>
    <property type="project" value="UniProtKB-KW"/>
</dbReference>
<comment type="function">
    <text evidence="4">CRISPR (clustered regularly interspaced short palindromic repeat), is an adaptive immune system that provides protection against mobile genetic elements (viruses, transposable elements and conjugative plasmids). CRISPR clusters contain sequences complementary to antecedent mobile elements and target invading nucleic acids. CRISPR clusters are transcribed and processed into CRISPR RNA (crRNA).</text>
</comment>
<protein>
    <recommendedName>
        <fullName evidence="4">CRISPR-associated endoribonuclease</fullName>
    </recommendedName>
</protein>
<evidence type="ECO:0000256" key="4">
    <source>
        <dbReference type="PIRNR" id="PIRNR005054"/>
    </source>
</evidence>
<dbReference type="InterPro" id="IPR010156">
    <property type="entry name" value="CRISPR-assoc_prot_Cas6"/>
</dbReference>
<dbReference type="EMBL" id="FQWY01000004">
    <property type="protein sequence ID" value="SHG49718.1"/>
    <property type="molecule type" value="Genomic_DNA"/>
</dbReference>
<gene>
    <name evidence="8" type="ORF">SAMN02745221_00348</name>
</gene>
<dbReference type="RefSeq" id="WP_073089299.1">
    <property type="nucleotide sequence ID" value="NZ_FQWY01000004.1"/>
</dbReference>
<dbReference type="NCBIfam" id="TIGR01877">
    <property type="entry name" value="cas_cas6"/>
    <property type="match status" value="1"/>
</dbReference>